<organism evidence="2 3">
    <name type="scientific">Dethiobacter alkaliphilus AHT 1</name>
    <dbReference type="NCBI Taxonomy" id="555088"/>
    <lineage>
        <taxon>Bacteria</taxon>
        <taxon>Bacillati</taxon>
        <taxon>Bacillota</taxon>
        <taxon>Dethiobacteria</taxon>
        <taxon>Dethiobacterales</taxon>
        <taxon>Dethiobacteraceae</taxon>
        <taxon>Dethiobacter</taxon>
    </lineage>
</organism>
<feature type="compositionally biased region" description="Basic and acidic residues" evidence="1">
    <location>
        <begin position="35"/>
        <end position="47"/>
    </location>
</feature>
<sequence>MFAAFRRFLERLAKSNEKEFKGDAPDCCTVNQPDAKPKVNEDNNKQK</sequence>
<comment type="caution">
    <text evidence="2">The sequence shown here is derived from an EMBL/GenBank/DDBJ whole genome shotgun (WGS) entry which is preliminary data.</text>
</comment>
<evidence type="ECO:0000313" key="2">
    <source>
        <dbReference type="EMBL" id="EEG76379.1"/>
    </source>
</evidence>
<dbReference type="NCBIfam" id="NF040898">
    <property type="entry name" value="CC_mini_metal"/>
    <property type="match status" value="1"/>
</dbReference>
<name>C0GJS1_DETAL</name>
<keyword evidence="3" id="KW-1185">Reference proteome</keyword>
<feature type="region of interest" description="Disordered" evidence="1">
    <location>
        <begin position="20"/>
        <end position="47"/>
    </location>
</feature>
<reference evidence="2 3" key="1">
    <citation type="submission" date="2009-02" db="EMBL/GenBank/DDBJ databases">
        <title>Sequencing of the draft genome and assembly of Dethiobacter alkaliphilus AHT 1.</title>
        <authorList>
            <consortium name="US DOE Joint Genome Institute (JGI-PGF)"/>
            <person name="Lucas S."/>
            <person name="Copeland A."/>
            <person name="Lapidus A."/>
            <person name="Glavina del Rio T."/>
            <person name="Dalin E."/>
            <person name="Tice H."/>
            <person name="Bruce D."/>
            <person name="Goodwin L."/>
            <person name="Pitluck S."/>
            <person name="Larimer F."/>
            <person name="Land M.L."/>
            <person name="Hauser L."/>
            <person name="Muyzer G."/>
        </authorList>
    </citation>
    <scope>NUCLEOTIDE SEQUENCE [LARGE SCALE GENOMIC DNA]</scope>
    <source>
        <strain evidence="2 3">AHT 1</strain>
    </source>
</reference>
<gene>
    <name evidence="2" type="ORF">DealDRAFT_2724</name>
</gene>
<evidence type="ECO:0000256" key="1">
    <source>
        <dbReference type="SAM" id="MobiDB-lite"/>
    </source>
</evidence>
<dbReference type="Proteomes" id="UP000006443">
    <property type="component" value="Unassembled WGS sequence"/>
</dbReference>
<accession>C0GJS1</accession>
<proteinExistence type="predicted"/>
<dbReference type="RefSeq" id="WP_008518417.1">
    <property type="nucleotide sequence ID" value="NZ_ACJM01000018.1"/>
</dbReference>
<dbReference type="AlphaFoldDB" id="C0GJS1"/>
<dbReference type="EMBL" id="ACJM01000018">
    <property type="protein sequence ID" value="EEG76379.1"/>
    <property type="molecule type" value="Genomic_DNA"/>
</dbReference>
<evidence type="ECO:0000313" key="3">
    <source>
        <dbReference type="Proteomes" id="UP000006443"/>
    </source>
</evidence>
<protein>
    <submittedName>
        <fullName evidence="2">Uncharacterized protein</fullName>
    </submittedName>
</protein>